<dbReference type="PANTHER" id="PTHR22974:SF21">
    <property type="entry name" value="DUAL SPECIFICITY PROTEIN KINASE TTK"/>
    <property type="match status" value="1"/>
</dbReference>
<evidence type="ECO:0000256" key="4">
    <source>
        <dbReference type="ARBA" id="ARBA00022777"/>
    </source>
</evidence>
<evidence type="ECO:0000313" key="9">
    <source>
        <dbReference type="EMBL" id="KDQ06365.1"/>
    </source>
</evidence>
<reference evidence="10" key="1">
    <citation type="journal article" date="2014" name="Proc. Natl. Acad. Sci. U.S.A.">
        <title>Extensive sampling of basidiomycete genomes demonstrates inadequacy of the white-rot/brown-rot paradigm for wood decay fungi.</title>
        <authorList>
            <person name="Riley R."/>
            <person name="Salamov A.A."/>
            <person name="Brown D.W."/>
            <person name="Nagy L.G."/>
            <person name="Floudas D."/>
            <person name="Held B.W."/>
            <person name="Levasseur A."/>
            <person name="Lombard V."/>
            <person name="Morin E."/>
            <person name="Otillar R."/>
            <person name="Lindquist E.A."/>
            <person name="Sun H."/>
            <person name="LaButti K.M."/>
            <person name="Schmutz J."/>
            <person name="Jabbour D."/>
            <person name="Luo H."/>
            <person name="Baker S.E."/>
            <person name="Pisabarro A.G."/>
            <person name="Walton J.D."/>
            <person name="Blanchette R.A."/>
            <person name="Henrissat B."/>
            <person name="Martin F."/>
            <person name="Cullen D."/>
            <person name="Hibbett D.S."/>
            <person name="Grigoriev I.V."/>
        </authorList>
    </citation>
    <scope>NUCLEOTIDE SEQUENCE [LARGE SCALE GENOMIC DNA]</scope>
    <source>
        <strain evidence="10">FD-172 SS1</strain>
    </source>
</reference>
<evidence type="ECO:0000256" key="5">
    <source>
        <dbReference type="ARBA" id="ARBA00022840"/>
    </source>
</evidence>
<evidence type="ECO:0000256" key="3">
    <source>
        <dbReference type="ARBA" id="ARBA00022741"/>
    </source>
</evidence>
<dbReference type="InParanoid" id="A0A067LVT6"/>
<dbReference type="Pfam" id="PF00069">
    <property type="entry name" value="Pkinase"/>
    <property type="match status" value="1"/>
</dbReference>
<keyword evidence="2" id="KW-0808">Transferase</keyword>
<evidence type="ECO:0000259" key="8">
    <source>
        <dbReference type="PROSITE" id="PS50011"/>
    </source>
</evidence>
<dbReference type="AlphaFoldDB" id="A0A067LVT6"/>
<evidence type="ECO:0000256" key="7">
    <source>
        <dbReference type="SAM" id="MobiDB-lite"/>
    </source>
</evidence>
<keyword evidence="5 6" id="KW-0067">ATP-binding</keyword>
<dbReference type="FunFam" id="1.10.510.10:FF:000224">
    <property type="entry name" value="serine/threonine-protein kinase mph1 isoform X1"/>
    <property type="match status" value="1"/>
</dbReference>
<feature type="region of interest" description="Disordered" evidence="7">
    <location>
        <begin position="1"/>
        <end position="33"/>
    </location>
</feature>
<dbReference type="HOGENOM" id="CLU_322874_0_0_1"/>
<protein>
    <recommendedName>
        <fullName evidence="8">Protein kinase domain-containing protein</fullName>
    </recommendedName>
</protein>
<dbReference type="GO" id="GO:0000776">
    <property type="term" value="C:kinetochore"/>
    <property type="evidence" value="ECO:0007669"/>
    <property type="project" value="TreeGrafter"/>
</dbReference>
<feature type="compositionally biased region" description="Polar residues" evidence="7">
    <location>
        <begin position="424"/>
        <end position="449"/>
    </location>
</feature>
<feature type="compositionally biased region" description="Low complexity" evidence="7">
    <location>
        <begin position="181"/>
        <end position="192"/>
    </location>
</feature>
<feature type="compositionally biased region" description="Basic and acidic residues" evidence="7">
    <location>
        <begin position="241"/>
        <end position="276"/>
    </location>
</feature>
<keyword evidence="1" id="KW-0723">Serine/threonine-protein kinase</keyword>
<dbReference type="GO" id="GO:0098813">
    <property type="term" value="P:nuclear chromosome segregation"/>
    <property type="evidence" value="ECO:0007669"/>
    <property type="project" value="UniProtKB-ARBA"/>
</dbReference>
<dbReference type="GO" id="GO:0007094">
    <property type="term" value="P:mitotic spindle assembly checkpoint signaling"/>
    <property type="evidence" value="ECO:0007669"/>
    <property type="project" value="TreeGrafter"/>
</dbReference>
<dbReference type="GO" id="GO:0005634">
    <property type="term" value="C:nucleus"/>
    <property type="evidence" value="ECO:0007669"/>
    <property type="project" value="TreeGrafter"/>
</dbReference>
<dbReference type="Gene3D" id="3.30.200.20">
    <property type="entry name" value="Phosphorylase Kinase, domain 1"/>
    <property type="match status" value="1"/>
</dbReference>
<evidence type="ECO:0000256" key="6">
    <source>
        <dbReference type="PROSITE-ProRule" id="PRU10141"/>
    </source>
</evidence>
<proteinExistence type="predicted"/>
<dbReference type="PROSITE" id="PS00108">
    <property type="entry name" value="PROTEIN_KINASE_ST"/>
    <property type="match status" value="1"/>
</dbReference>
<dbReference type="GO" id="GO:0033316">
    <property type="term" value="P:meiotic spindle assembly checkpoint signaling"/>
    <property type="evidence" value="ECO:0007669"/>
    <property type="project" value="TreeGrafter"/>
</dbReference>
<dbReference type="InterPro" id="IPR017441">
    <property type="entry name" value="Protein_kinase_ATP_BS"/>
</dbReference>
<dbReference type="InterPro" id="IPR008271">
    <property type="entry name" value="Ser/Thr_kinase_AS"/>
</dbReference>
<dbReference type="Gene3D" id="1.10.510.10">
    <property type="entry name" value="Transferase(Phosphotransferase) domain 1"/>
    <property type="match status" value="1"/>
</dbReference>
<evidence type="ECO:0000256" key="1">
    <source>
        <dbReference type="ARBA" id="ARBA00022527"/>
    </source>
</evidence>
<dbReference type="OrthoDB" id="20524at2759"/>
<dbReference type="GO" id="GO:0005524">
    <property type="term" value="F:ATP binding"/>
    <property type="evidence" value="ECO:0007669"/>
    <property type="project" value="UniProtKB-UniRule"/>
</dbReference>
<sequence length="896" mass="98045">MLAPPPQPASIQLAPEVQRILNDPDSDDEDFRELPTLPNIHAAYLPSAPSPPSSSPNPALELSFAALNLRHHRQLSASPLIHNSPPSSSSPSPTVPTYPSPASDADPPPSATRVRSISNLLSRSSSASASTQSHLAGVSRKFKRVASAPWRKAAGKTDDEASPQEASESNEPETPASASILSRRPSPSTSRPTLPPSTRPLLPSRSSDPHAQPTPRAYSTLGSTTTNRIHRKAQGPQRITVAERERMEREEAEKEEERNRAEEERESEPSRNDLKDSPLPPDGPMLPSAGLGSRVPERAGVPLRAPLQGAPDGDTSTDNTAQQTRKRKVSTQDHLQQAVPKSASQRLSRDVDDDRLVSEFSQSSTAVSLRPPVPSSTRAGFQTRDRGGSLSHQVSQPPSQLWGATPISEQPQPVRLQTHRRSPTVPSSQTTSASTANKENGPNGEQGSATWVAPPTPLALAEDGVNSVDVHLKEIGNENGEVRKRAEDKASGHIREQLAPTRNAAFSSELPPAPLPHQQLGPEGVPAGKKPHYIHINRKSYHRLDCIGRGGSSRVYRVLSTDNAIYAVKKVSLDRADEETINSYVNEIALLNRLEGNDRIIRLFDSESNAKKRTLTMLMECGEIDLARLLQEKQGQPIIPHWIATYWQQMLEAVQVIHDEKIVHSDLKPANFVLVKGSLKLIDFGIAKAIPNDTTNISRDQQIGTVNYMSPEAIEDTNLMPGRRCMKLGRPSDVWSLGCILYQMIYGQPPFYTLSVLQKMKAIPDPNHVIDFPQDSVPIIPGSKDPSGAAGPPKRLTTHSTPVRKDVVEMMKSCLQRDPKKRATIPEMLAADWLNDWKTEPPSLAADEAIINPHFMEQLLNFAISYGSKNGPPDAATVKQLREEMLPALQKYSRKL</sequence>
<dbReference type="GO" id="GO:0034501">
    <property type="term" value="P:protein localization to kinetochore"/>
    <property type="evidence" value="ECO:0007669"/>
    <property type="project" value="TreeGrafter"/>
</dbReference>
<dbReference type="STRING" id="930990.A0A067LVT6"/>
<dbReference type="Proteomes" id="UP000027195">
    <property type="component" value="Unassembled WGS sequence"/>
</dbReference>
<dbReference type="PROSITE" id="PS50011">
    <property type="entry name" value="PROTEIN_KINASE_DOM"/>
    <property type="match status" value="1"/>
</dbReference>
<dbReference type="InterPro" id="IPR011009">
    <property type="entry name" value="Kinase-like_dom_sf"/>
</dbReference>
<feature type="compositionally biased region" description="Polar residues" evidence="7">
    <location>
        <begin position="390"/>
        <end position="399"/>
    </location>
</feature>
<feature type="region of interest" description="Disordered" evidence="7">
    <location>
        <begin position="75"/>
        <end position="452"/>
    </location>
</feature>
<name>A0A067LVT6_BOTB1</name>
<gene>
    <name evidence="9" type="ORF">BOTBODRAFT_39650</name>
</gene>
<feature type="domain" description="Protein kinase" evidence="8">
    <location>
        <begin position="541"/>
        <end position="834"/>
    </location>
</feature>
<dbReference type="GO" id="GO:0004712">
    <property type="term" value="F:protein serine/threonine/tyrosine kinase activity"/>
    <property type="evidence" value="ECO:0007669"/>
    <property type="project" value="TreeGrafter"/>
</dbReference>
<evidence type="ECO:0000256" key="2">
    <source>
        <dbReference type="ARBA" id="ARBA00022679"/>
    </source>
</evidence>
<feature type="compositionally biased region" description="Basic and acidic residues" evidence="7">
    <location>
        <begin position="347"/>
        <end position="357"/>
    </location>
</feature>
<dbReference type="EMBL" id="KL198139">
    <property type="protein sequence ID" value="KDQ06365.1"/>
    <property type="molecule type" value="Genomic_DNA"/>
</dbReference>
<feature type="compositionally biased region" description="Low complexity" evidence="7">
    <location>
        <begin position="100"/>
        <end position="136"/>
    </location>
</feature>
<dbReference type="PROSITE" id="PS00107">
    <property type="entry name" value="PROTEIN_KINASE_ATP"/>
    <property type="match status" value="1"/>
</dbReference>
<dbReference type="SMART" id="SM00220">
    <property type="entry name" value="S_TKc"/>
    <property type="match status" value="1"/>
</dbReference>
<dbReference type="PANTHER" id="PTHR22974">
    <property type="entry name" value="MIXED LINEAGE PROTEIN KINASE"/>
    <property type="match status" value="1"/>
</dbReference>
<evidence type="ECO:0000313" key="10">
    <source>
        <dbReference type="Proteomes" id="UP000027195"/>
    </source>
</evidence>
<dbReference type="InterPro" id="IPR000719">
    <property type="entry name" value="Prot_kinase_dom"/>
</dbReference>
<keyword evidence="4" id="KW-0418">Kinase</keyword>
<feature type="compositionally biased region" description="Polar residues" evidence="7">
    <location>
        <begin position="314"/>
        <end position="323"/>
    </location>
</feature>
<keyword evidence="3 6" id="KW-0547">Nucleotide-binding</keyword>
<accession>A0A067LVT6</accession>
<feature type="binding site" evidence="6">
    <location>
        <position position="570"/>
    </location>
    <ligand>
        <name>ATP</name>
        <dbReference type="ChEBI" id="CHEBI:30616"/>
    </ligand>
</feature>
<dbReference type="CDD" id="cd14131">
    <property type="entry name" value="PKc_Mps1"/>
    <property type="match status" value="1"/>
</dbReference>
<dbReference type="InterPro" id="IPR027084">
    <property type="entry name" value="Mps1_cat"/>
</dbReference>
<organism evidence="9 10">
    <name type="scientific">Botryobasidium botryosum (strain FD-172 SS1)</name>
    <dbReference type="NCBI Taxonomy" id="930990"/>
    <lineage>
        <taxon>Eukaryota</taxon>
        <taxon>Fungi</taxon>
        <taxon>Dikarya</taxon>
        <taxon>Basidiomycota</taxon>
        <taxon>Agaricomycotina</taxon>
        <taxon>Agaricomycetes</taxon>
        <taxon>Cantharellales</taxon>
        <taxon>Botryobasidiaceae</taxon>
        <taxon>Botryobasidium</taxon>
    </lineage>
</organism>
<dbReference type="FunFam" id="3.30.200.20:FF:000131">
    <property type="entry name" value="Dual specificity protein kinase TTK"/>
    <property type="match status" value="1"/>
</dbReference>
<dbReference type="SUPFAM" id="SSF56112">
    <property type="entry name" value="Protein kinase-like (PK-like)"/>
    <property type="match status" value="1"/>
</dbReference>
<dbReference type="GO" id="GO:0004674">
    <property type="term" value="F:protein serine/threonine kinase activity"/>
    <property type="evidence" value="ECO:0007669"/>
    <property type="project" value="UniProtKB-KW"/>
</dbReference>
<keyword evidence="10" id="KW-1185">Reference proteome</keyword>